<sequence>HGFPITPTANTLSFYVVYMCHHLKPTTVGTYLSGICHLLEPYFPDIRIARSSPMVSRSLAGMKKLRGLQPTRRKRALSREDLTSIINRLPPTPSHDDRLFIAMLLTGFFGLLRLGELTFPDNIRKRSFKKLTMRHSLRLEPSRFSFTLPFHKADRFYAGNTVMIDALAGSPIDPLGHMLSYIASRDTVFPLLPTLWISRQGLPPTYSWFVSRLQNLLGDDVAGHSLRSGGATALALTGVSDNAIQ</sequence>
<dbReference type="InterPro" id="IPR011010">
    <property type="entry name" value="DNA_brk_join_enz"/>
</dbReference>
<keyword evidence="3" id="KW-1185">Reference proteome</keyword>
<dbReference type="GO" id="GO:0003677">
    <property type="term" value="F:DNA binding"/>
    <property type="evidence" value="ECO:0007669"/>
    <property type="project" value="InterPro"/>
</dbReference>
<dbReference type="AlphaFoldDB" id="A0A0C9U2C6"/>
<dbReference type="GO" id="GO:0006310">
    <property type="term" value="P:DNA recombination"/>
    <property type="evidence" value="ECO:0007669"/>
    <property type="project" value="UniProtKB-KW"/>
</dbReference>
<keyword evidence="1" id="KW-0233">DNA recombination</keyword>
<dbReference type="OrthoDB" id="5598396at2759"/>
<gene>
    <name evidence="2" type="ORF">M422DRAFT_107012</name>
</gene>
<accession>A0A0C9U2C6</accession>
<dbReference type="Gene3D" id="1.10.443.10">
    <property type="entry name" value="Intergrase catalytic core"/>
    <property type="match status" value="1"/>
</dbReference>
<dbReference type="GO" id="GO:0015074">
    <property type="term" value="P:DNA integration"/>
    <property type="evidence" value="ECO:0007669"/>
    <property type="project" value="InterPro"/>
</dbReference>
<protein>
    <submittedName>
        <fullName evidence="2">Uncharacterized protein</fullName>
    </submittedName>
</protein>
<evidence type="ECO:0000256" key="1">
    <source>
        <dbReference type="ARBA" id="ARBA00023172"/>
    </source>
</evidence>
<proteinExistence type="predicted"/>
<reference evidence="2 3" key="1">
    <citation type="submission" date="2014-06" db="EMBL/GenBank/DDBJ databases">
        <title>Evolutionary Origins and Diversification of the Mycorrhizal Mutualists.</title>
        <authorList>
            <consortium name="DOE Joint Genome Institute"/>
            <consortium name="Mycorrhizal Genomics Consortium"/>
            <person name="Kohler A."/>
            <person name="Kuo A."/>
            <person name="Nagy L.G."/>
            <person name="Floudas D."/>
            <person name="Copeland A."/>
            <person name="Barry K.W."/>
            <person name="Cichocki N."/>
            <person name="Veneault-Fourrey C."/>
            <person name="LaButti K."/>
            <person name="Lindquist E.A."/>
            <person name="Lipzen A."/>
            <person name="Lundell T."/>
            <person name="Morin E."/>
            <person name="Murat C."/>
            <person name="Riley R."/>
            <person name="Ohm R."/>
            <person name="Sun H."/>
            <person name="Tunlid A."/>
            <person name="Henrissat B."/>
            <person name="Grigoriev I.V."/>
            <person name="Hibbett D.S."/>
            <person name="Martin F."/>
        </authorList>
    </citation>
    <scope>NUCLEOTIDE SEQUENCE [LARGE SCALE GENOMIC DNA]</scope>
    <source>
        <strain evidence="2 3">SS14</strain>
    </source>
</reference>
<dbReference type="PANTHER" id="PTHR34605:SF3">
    <property type="entry name" value="P CELL-TYPE AGGLUTINATION PROTEIN MAP4-LIKE-RELATED"/>
    <property type="match status" value="1"/>
</dbReference>
<dbReference type="InterPro" id="IPR052925">
    <property type="entry name" value="Phage_Integrase-like_Recomb"/>
</dbReference>
<feature type="non-terminal residue" evidence="2">
    <location>
        <position position="245"/>
    </location>
</feature>
<dbReference type="EMBL" id="KN837310">
    <property type="protein sequence ID" value="KIJ28304.1"/>
    <property type="molecule type" value="Genomic_DNA"/>
</dbReference>
<feature type="non-terminal residue" evidence="2">
    <location>
        <position position="1"/>
    </location>
</feature>
<dbReference type="Proteomes" id="UP000054279">
    <property type="component" value="Unassembled WGS sequence"/>
</dbReference>
<evidence type="ECO:0000313" key="3">
    <source>
        <dbReference type="Proteomes" id="UP000054279"/>
    </source>
</evidence>
<dbReference type="InterPro" id="IPR013762">
    <property type="entry name" value="Integrase-like_cat_sf"/>
</dbReference>
<name>A0A0C9U2C6_SPHS4</name>
<dbReference type="SUPFAM" id="SSF56349">
    <property type="entry name" value="DNA breaking-rejoining enzymes"/>
    <property type="match status" value="1"/>
</dbReference>
<organism evidence="2 3">
    <name type="scientific">Sphaerobolus stellatus (strain SS14)</name>
    <dbReference type="NCBI Taxonomy" id="990650"/>
    <lineage>
        <taxon>Eukaryota</taxon>
        <taxon>Fungi</taxon>
        <taxon>Dikarya</taxon>
        <taxon>Basidiomycota</taxon>
        <taxon>Agaricomycotina</taxon>
        <taxon>Agaricomycetes</taxon>
        <taxon>Phallomycetidae</taxon>
        <taxon>Geastrales</taxon>
        <taxon>Sphaerobolaceae</taxon>
        <taxon>Sphaerobolus</taxon>
    </lineage>
</organism>
<dbReference type="PANTHER" id="PTHR34605">
    <property type="entry name" value="PHAGE_INTEGRASE DOMAIN-CONTAINING PROTEIN"/>
    <property type="match status" value="1"/>
</dbReference>
<dbReference type="HOGENOM" id="CLU_083223_0_0_1"/>
<evidence type="ECO:0000313" key="2">
    <source>
        <dbReference type="EMBL" id="KIJ28304.1"/>
    </source>
</evidence>